<feature type="binding site" evidence="11">
    <location>
        <position position="190"/>
    </location>
    <ligand>
        <name>FMN</name>
        <dbReference type="ChEBI" id="CHEBI:58210"/>
    </ligand>
</feature>
<evidence type="ECO:0000256" key="2">
    <source>
        <dbReference type="ARBA" id="ARBA00022490"/>
    </source>
</evidence>
<evidence type="ECO:0000256" key="10">
    <source>
        <dbReference type="ARBA" id="ARBA00025810"/>
    </source>
</evidence>
<feature type="domain" description="FMN-dependent dehydrogenase" evidence="12">
    <location>
        <begin position="170"/>
        <end position="331"/>
    </location>
</feature>
<dbReference type="KEGG" id="abae:CL176_10730"/>
<dbReference type="Pfam" id="PF01070">
    <property type="entry name" value="FMN_dh"/>
    <property type="match status" value="1"/>
</dbReference>
<feature type="binding site" evidence="11">
    <location>
        <begin position="69"/>
        <end position="71"/>
    </location>
    <ligand>
        <name>FMN</name>
        <dbReference type="ChEBI" id="CHEBI:58210"/>
    </ligand>
</feature>
<dbReference type="PANTHER" id="PTHR43665:SF1">
    <property type="entry name" value="ISOPENTENYL-DIPHOSPHATE DELTA-ISOMERASE"/>
    <property type="match status" value="1"/>
</dbReference>
<feature type="binding site" evidence="11">
    <location>
        <position position="158"/>
    </location>
    <ligand>
        <name>substrate</name>
    </ligand>
</feature>
<feature type="binding site" evidence="11">
    <location>
        <begin position="287"/>
        <end position="288"/>
    </location>
    <ligand>
        <name>FMN</name>
        <dbReference type="ChEBI" id="CHEBI:58210"/>
    </ligand>
</feature>
<evidence type="ECO:0000256" key="8">
    <source>
        <dbReference type="ARBA" id="ARBA00023229"/>
    </source>
</evidence>
<comment type="caution">
    <text evidence="11">Lacks conserved residue(s) required for the propagation of feature annotation.</text>
</comment>
<protein>
    <recommendedName>
        <fullName evidence="11">Isopentenyl-diphosphate delta-isomerase</fullName>
        <shortName evidence="11">IPP isomerase</shortName>
        <ecNumber evidence="11">5.3.3.2</ecNumber>
    </recommendedName>
    <alternativeName>
        <fullName evidence="11">Isopentenyl diphosphate:dimethylallyl diphosphate isomerase</fullName>
    </alternativeName>
    <alternativeName>
        <fullName evidence="11">Isopentenyl pyrophosphate isomerase</fullName>
    </alternativeName>
    <alternativeName>
        <fullName evidence="11">Type 2 isopentenyl diphosphate isomerase</fullName>
        <shortName evidence="11">IDI-2</shortName>
    </alternativeName>
</protein>
<comment type="catalytic activity">
    <reaction evidence="11">
        <text>isopentenyl diphosphate = dimethylallyl diphosphate</text>
        <dbReference type="Rhea" id="RHEA:23284"/>
        <dbReference type="ChEBI" id="CHEBI:57623"/>
        <dbReference type="ChEBI" id="CHEBI:128769"/>
        <dbReference type="EC" id="5.3.3.2"/>
    </reaction>
</comment>
<dbReference type="GO" id="GO:0000287">
    <property type="term" value="F:magnesium ion binding"/>
    <property type="evidence" value="ECO:0007669"/>
    <property type="project" value="UniProtKB-UniRule"/>
</dbReference>
<feature type="binding site" evidence="11">
    <location>
        <position position="99"/>
    </location>
    <ligand>
        <name>FMN</name>
        <dbReference type="ChEBI" id="CHEBI:58210"/>
    </ligand>
</feature>
<evidence type="ECO:0000313" key="13">
    <source>
        <dbReference type="EMBL" id="AXY26428.1"/>
    </source>
</evidence>
<comment type="subcellular location">
    <subcellularLocation>
        <location evidence="11">Cytoplasm</location>
    </subcellularLocation>
</comment>
<evidence type="ECO:0000259" key="12">
    <source>
        <dbReference type="Pfam" id="PF01070"/>
    </source>
</evidence>
<dbReference type="OrthoDB" id="9795032at2"/>
<keyword evidence="2 11" id="KW-0963">Cytoplasm</keyword>
<evidence type="ECO:0000313" key="14">
    <source>
        <dbReference type="Proteomes" id="UP000263232"/>
    </source>
</evidence>
<feature type="binding site" evidence="11">
    <location>
        <position position="128"/>
    </location>
    <ligand>
        <name>FMN</name>
        <dbReference type="ChEBI" id="CHEBI:58210"/>
    </ligand>
</feature>
<evidence type="ECO:0000256" key="6">
    <source>
        <dbReference type="ARBA" id="ARBA00022842"/>
    </source>
</evidence>
<organism evidence="13 14">
    <name type="scientific">Suicoccus acidiformans</name>
    <dbReference type="NCBI Taxonomy" id="2036206"/>
    <lineage>
        <taxon>Bacteria</taxon>
        <taxon>Bacillati</taxon>
        <taxon>Bacillota</taxon>
        <taxon>Bacilli</taxon>
        <taxon>Lactobacillales</taxon>
        <taxon>Aerococcaceae</taxon>
        <taxon>Suicoccus</taxon>
    </lineage>
</organism>
<comment type="cofactor">
    <cofactor evidence="11">
        <name>NADPH</name>
        <dbReference type="ChEBI" id="CHEBI:57783"/>
    </cofactor>
</comment>
<evidence type="ECO:0000256" key="3">
    <source>
        <dbReference type="ARBA" id="ARBA00022630"/>
    </source>
</evidence>
<reference evidence="13 14" key="1">
    <citation type="submission" date="2017-09" db="EMBL/GenBank/DDBJ databases">
        <title>Complete genome sequence of Oxytococcus suis strain ZY16052.</title>
        <authorList>
            <person name="Li F."/>
        </authorList>
    </citation>
    <scope>NUCLEOTIDE SEQUENCE [LARGE SCALE GENOMIC DNA]</scope>
    <source>
        <strain evidence="13 14">ZY16052</strain>
    </source>
</reference>
<proteinExistence type="inferred from homology"/>
<dbReference type="Gene3D" id="3.20.20.70">
    <property type="entry name" value="Aldolase class I"/>
    <property type="match status" value="1"/>
</dbReference>
<dbReference type="GO" id="GO:0004452">
    <property type="term" value="F:isopentenyl-diphosphate delta-isomerase activity"/>
    <property type="evidence" value="ECO:0007669"/>
    <property type="project" value="UniProtKB-UniRule"/>
</dbReference>
<sequence>MTDKALPIDQQRKNDHVKSALAQQEIAKNSDFDEVRFVHQSLNTVDFANISLETHWAGATHALPFYINGMTGGSQQTKQYNQALAILARETGLPMASGSISAALKHPDMADTFTIIRQENPQGFVMANLGAHHSLENAQKAVDLLQADALQIHLNIPQEVVMPEGDRDYSMWAEQIAEMVDKLDVPVIVKETGFGMARETIEELMNLGVKTIDVSGRGGTNFIQIENERRDHLDFSFLADWGQSTPEALLESICLQDQVEVLASGGIQNPYDIVKAISLGAKAVGLSGKFLHVIDSQGIDAGIKLVEDWIQFIRHMLLLTGCQHITDLKHQPLVISGQLAEWAYQRGINTQALANRKQASS</sequence>
<dbReference type="SUPFAM" id="SSF51395">
    <property type="entry name" value="FMN-linked oxidoreductases"/>
    <property type="match status" value="1"/>
</dbReference>
<name>A0A347WMX1_9LACT</name>
<keyword evidence="4 11" id="KW-0288">FMN</keyword>
<keyword evidence="6 11" id="KW-0460">Magnesium</keyword>
<keyword evidence="9 11" id="KW-0413">Isomerase</keyword>
<comment type="cofactor">
    <cofactor evidence="11">
        <name>Mg(2+)</name>
        <dbReference type="ChEBI" id="CHEBI:18420"/>
    </cofactor>
</comment>
<dbReference type="InterPro" id="IPR000262">
    <property type="entry name" value="FMN-dep_DH"/>
</dbReference>
<dbReference type="InterPro" id="IPR013785">
    <property type="entry name" value="Aldolase_TIM"/>
</dbReference>
<dbReference type="NCBIfam" id="TIGR02151">
    <property type="entry name" value="IPP_isom_2"/>
    <property type="match status" value="1"/>
</dbReference>
<dbReference type="AlphaFoldDB" id="A0A347WMX1"/>
<feature type="binding site" evidence="11">
    <location>
        <position position="215"/>
    </location>
    <ligand>
        <name>FMN</name>
        <dbReference type="ChEBI" id="CHEBI:58210"/>
    </ligand>
</feature>
<evidence type="ECO:0000256" key="5">
    <source>
        <dbReference type="ARBA" id="ARBA00022723"/>
    </source>
</evidence>
<keyword evidence="7 11" id="KW-0521">NADP</keyword>
<dbReference type="GO" id="GO:0005737">
    <property type="term" value="C:cytoplasm"/>
    <property type="evidence" value="ECO:0007669"/>
    <property type="project" value="UniProtKB-SubCell"/>
</dbReference>
<gene>
    <name evidence="11" type="primary">fni</name>
    <name evidence="13" type="ORF">CL176_10730</name>
</gene>
<keyword evidence="3 11" id="KW-0285">Flavoprotein</keyword>
<evidence type="ECO:0000256" key="4">
    <source>
        <dbReference type="ARBA" id="ARBA00022643"/>
    </source>
</evidence>
<accession>A0A347WMX1</accession>
<dbReference type="RefSeq" id="WP_118991285.1">
    <property type="nucleotide sequence ID" value="NZ_CP023434.1"/>
</dbReference>
<keyword evidence="5 11" id="KW-0479">Metal-binding</keyword>
<dbReference type="EC" id="5.3.3.2" evidence="11"/>
<dbReference type="InterPro" id="IPR011179">
    <property type="entry name" value="IPdP_isomerase"/>
</dbReference>
<comment type="subunit">
    <text evidence="10 11">Homooctamer. Dimer of tetramers.</text>
</comment>
<dbReference type="PIRSF" id="PIRSF003314">
    <property type="entry name" value="IPP_isomerase"/>
    <property type="match status" value="1"/>
</dbReference>
<feature type="binding site" evidence="11">
    <location>
        <position position="220"/>
    </location>
    <ligand>
        <name>FMN</name>
        <dbReference type="ChEBI" id="CHEBI:58210"/>
    </ligand>
</feature>
<evidence type="ECO:0000256" key="9">
    <source>
        <dbReference type="ARBA" id="ARBA00023235"/>
    </source>
</evidence>
<dbReference type="EMBL" id="CP023434">
    <property type="protein sequence ID" value="AXY26428.1"/>
    <property type="molecule type" value="Genomic_DNA"/>
</dbReference>
<dbReference type="CDD" id="cd02811">
    <property type="entry name" value="IDI-2_FMN"/>
    <property type="match status" value="1"/>
</dbReference>
<dbReference type="GO" id="GO:0070402">
    <property type="term" value="F:NADPH binding"/>
    <property type="evidence" value="ECO:0007669"/>
    <property type="project" value="UniProtKB-UniRule"/>
</dbReference>
<dbReference type="GO" id="GO:0016491">
    <property type="term" value="F:oxidoreductase activity"/>
    <property type="evidence" value="ECO:0007669"/>
    <property type="project" value="InterPro"/>
</dbReference>
<comment type="cofactor">
    <cofactor evidence="1 11">
        <name>FMN</name>
        <dbReference type="ChEBI" id="CHEBI:58210"/>
    </cofactor>
</comment>
<keyword evidence="14" id="KW-1185">Reference proteome</keyword>
<feature type="binding site" evidence="11">
    <location>
        <position position="159"/>
    </location>
    <ligand>
        <name>Mg(2+)</name>
        <dbReference type="ChEBI" id="CHEBI:18420"/>
    </ligand>
</feature>
<evidence type="ECO:0000256" key="1">
    <source>
        <dbReference type="ARBA" id="ARBA00001917"/>
    </source>
</evidence>
<dbReference type="PANTHER" id="PTHR43665">
    <property type="entry name" value="ISOPENTENYL-DIPHOSPHATE DELTA-ISOMERASE"/>
    <property type="match status" value="1"/>
</dbReference>
<keyword evidence="8 11" id="KW-0414">Isoprene biosynthesis</keyword>
<comment type="function">
    <text evidence="11">Involved in the biosynthesis of isoprenoids. Catalyzes the 1,3-allylic rearrangement of the homoallylic substrate isopentenyl (IPP) to its allylic isomer, dimethylallyl diphosphate (DMAPP).</text>
</comment>
<dbReference type="GO" id="GO:0010181">
    <property type="term" value="F:FMN binding"/>
    <property type="evidence" value="ECO:0007669"/>
    <property type="project" value="UniProtKB-UniRule"/>
</dbReference>
<feature type="binding site" evidence="11">
    <location>
        <begin position="12"/>
        <end position="13"/>
    </location>
    <ligand>
        <name>substrate</name>
    </ligand>
</feature>
<dbReference type="HAMAP" id="MF_00354">
    <property type="entry name" value="Idi_2"/>
    <property type="match status" value="1"/>
</dbReference>
<dbReference type="Proteomes" id="UP000263232">
    <property type="component" value="Chromosome"/>
</dbReference>
<evidence type="ECO:0000256" key="11">
    <source>
        <dbReference type="HAMAP-Rule" id="MF_00354"/>
    </source>
</evidence>
<comment type="similarity">
    <text evidence="11">Belongs to the IPP isomerase type 2 family.</text>
</comment>
<evidence type="ECO:0000256" key="7">
    <source>
        <dbReference type="ARBA" id="ARBA00022857"/>
    </source>
</evidence>
<dbReference type="GO" id="GO:0008299">
    <property type="term" value="P:isoprenoid biosynthetic process"/>
    <property type="evidence" value="ECO:0007669"/>
    <property type="project" value="UniProtKB-UniRule"/>
</dbReference>